<evidence type="ECO:0000313" key="1">
    <source>
        <dbReference type="EMBL" id="NDO67226.1"/>
    </source>
</evidence>
<evidence type="ECO:0000313" key="2">
    <source>
        <dbReference type="Proteomes" id="UP000474104"/>
    </source>
</evidence>
<proteinExistence type="predicted"/>
<comment type="caution">
    <text evidence="1">The sequence shown here is derived from an EMBL/GenBank/DDBJ whole genome shotgun (WGS) entry which is preliminary data.</text>
</comment>
<dbReference type="OrthoDB" id="2062373at2"/>
<reference evidence="1 2" key="1">
    <citation type="submission" date="2019-07" db="EMBL/GenBank/DDBJ databases">
        <title>Draft genome sequences of 15 bacterial species constituting the stable defined intestinal microbiota of the GM15 gnotobiotic mouse model.</title>
        <authorList>
            <person name="Elie C."/>
            <person name="Mathieu A."/>
            <person name="Saliou A."/>
            <person name="Darnaud M."/>
            <person name="Leulier F."/>
            <person name="Tamellini A."/>
        </authorList>
    </citation>
    <scope>NUCLEOTIDE SEQUENCE [LARGE SCALE GENOMIC DNA]</scope>
    <source>
        <strain evidence="2">ASF 502</strain>
    </source>
</reference>
<sequence length="111" mass="12869">MEDLTKEQKYLLLSIYQEVLNRQPALPMEKANYFEDSDIVQELILPDRSSDHVSDLCWKLKAKGYIHCSPGDNLANDIVLTDKTIIYMENRFKNGIKDIAVFLSNFLPFNL</sequence>
<protein>
    <submittedName>
        <fullName evidence="1">Uncharacterized protein</fullName>
    </submittedName>
</protein>
<dbReference type="EMBL" id="VIRB01000001">
    <property type="protein sequence ID" value="NDO67226.1"/>
    <property type="molecule type" value="Genomic_DNA"/>
</dbReference>
<accession>A0A9X5H5M3</accession>
<organism evidence="1 2">
    <name type="scientific">Schaedlerella arabinosiphila</name>
    <dbReference type="NCBI Taxonomy" id="2044587"/>
    <lineage>
        <taxon>Bacteria</taxon>
        <taxon>Bacillati</taxon>
        <taxon>Bacillota</taxon>
        <taxon>Clostridia</taxon>
        <taxon>Lachnospirales</taxon>
        <taxon>Lachnospiraceae</taxon>
        <taxon>Schaedlerella</taxon>
    </lineage>
</organism>
<dbReference type="RefSeq" id="WP_004068338.1">
    <property type="nucleotide sequence ID" value="NZ_CASCYM010000005.1"/>
</dbReference>
<gene>
    <name evidence="1" type="ORF">FMM80_00140</name>
</gene>
<dbReference type="AlphaFoldDB" id="A0A9X5H5M3"/>
<dbReference type="Proteomes" id="UP000474104">
    <property type="component" value="Unassembled WGS sequence"/>
</dbReference>
<name>A0A9X5H5M3_9FIRM</name>